<comment type="caution">
    <text evidence="4">The sequence shown here is derived from an EMBL/GenBank/DDBJ whole genome shotgun (WGS) entry which is preliminary data.</text>
</comment>
<dbReference type="AlphaFoldDB" id="A0A9Q1CNQ4"/>
<evidence type="ECO:0000256" key="1">
    <source>
        <dbReference type="ARBA" id="ARBA00022741"/>
    </source>
</evidence>
<feature type="domain" description="Protein kinase" evidence="3">
    <location>
        <begin position="1"/>
        <end position="274"/>
    </location>
</feature>
<dbReference type="Gene3D" id="1.10.510.10">
    <property type="entry name" value="Transferase(Phosphotransferase) domain 1"/>
    <property type="match status" value="1"/>
</dbReference>
<keyword evidence="5" id="KW-1185">Reference proteome</keyword>
<dbReference type="InterPro" id="IPR011009">
    <property type="entry name" value="Kinase-like_dom_sf"/>
</dbReference>
<protein>
    <submittedName>
        <fullName evidence="4">Fibroblast growth factor receptor 2</fullName>
    </submittedName>
</protein>
<evidence type="ECO:0000313" key="4">
    <source>
        <dbReference type="EMBL" id="KAJ8048588.1"/>
    </source>
</evidence>
<organism evidence="4 5">
    <name type="scientific">Holothuria leucospilota</name>
    <name type="common">Black long sea cucumber</name>
    <name type="synonym">Mertensiothuria leucospilota</name>
    <dbReference type="NCBI Taxonomy" id="206669"/>
    <lineage>
        <taxon>Eukaryota</taxon>
        <taxon>Metazoa</taxon>
        <taxon>Echinodermata</taxon>
        <taxon>Eleutherozoa</taxon>
        <taxon>Echinozoa</taxon>
        <taxon>Holothuroidea</taxon>
        <taxon>Aspidochirotacea</taxon>
        <taxon>Aspidochirotida</taxon>
        <taxon>Holothuriidae</taxon>
        <taxon>Holothuria</taxon>
    </lineage>
</organism>
<dbReference type="EMBL" id="JAIZAY010000001">
    <property type="protein sequence ID" value="KAJ8048588.1"/>
    <property type="molecule type" value="Genomic_DNA"/>
</dbReference>
<dbReference type="Proteomes" id="UP001152320">
    <property type="component" value="Chromosome 1"/>
</dbReference>
<dbReference type="InterPro" id="IPR001245">
    <property type="entry name" value="Ser-Thr/Tyr_kinase_cat_dom"/>
</dbReference>
<dbReference type="OrthoDB" id="2335338at2759"/>
<keyword evidence="1" id="KW-0547">Nucleotide-binding</keyword>
<dbReference type="InterPro" id="IPR050198">
    <property type="entry name" value="Non-receptor_tyrosine_kinases"/>
</dbReference>
<name>A0A9Q1CNQ4_HOLLE</name>
<evidence type="ECO:0000259" key="3">
    <source>
        <dbReference type="PROSITE" id="PS50011"/>
    </source>
</evidence>
<gene>
    <name evidence="4" type="ORF">HOLleu_00958</name>
</gene>
<dbReference type="InterPro" id="IPR000719">
    <property type="entry name" value="Prot_kinase_dom"/>
</dbReference>
<dbReference type="GO" id="GO:0004672">
    <property type="term" value="F:protein kinase activity"/>
    <property type="evidence" value="ECO:0007669"/>
    <property type="project" value="InterPro"/>
</dbReference>
<reference evidence="4" key="1">
    <citation type="submission" date="2021-10" db="EMBL/GenBank/DDBJ databases">
        <title>Tropical sea cucumber genome reveals ecological adaptation and Cuvierian tubules defense mechanism.</title>
        <authorList>
            <person name="Chen T."/>
        </authorList>
    </citation>
    <scope>NUCLEOTIDE SEQUENCE</scope>
    <source>
        <strain evidence="4">Nanhai2018</strain>
        <tissue evidence="4">Muscle</tissue>
    </source>
</reference>
<dbReference type="PANTHER" id="PTHR24418">
    <property type="entry name" value="TYROSINE-PROTEIN KINASE"/>
    <property type="match status" value="1"/>
</dbReference>
<accession>A0A9Q1CNQ4</accession>
<dbReference type="PROSITE" id="PS50011">
    <property type="entry name" value="PROTEIN_KINASE_DOM"/>
    <property type="match status" value="1"/>
</dbReference>
<keyword evidence="4" id="KW-0675">Receptor</keyword>
<keyword evidence="2" id="KW-0067">ATP-binding</keyword>
<dbReference type="Pfam" id="PF07714">
    <property type="entry name" value="PK_Tyr_Ser-Thr"/>
    <property type="match status" value="1"/>
</dbReference>
<dbReference type="GO" id="GO:0005524">
    <property type="term" value="F:ATP binding"/>
    <property type="evidence" value="ECO:0007669"/>
    <property type="project" value="UniProtKB-KW"/>
</dbReference>
<dbReference type="SUPFAM" id="SSF56112">
    <property type="entry name" value="Protein kinase-like (PK-like)"/>
    <property type="match status" value="1"/>
</dbReference>
<evidence type="ECO:0000313" key="5">
    <source>
        <dbReference type="Proteomes" id="UP001152320"/>
    </source>
</evidence>
<proteinExistence type="predicted"/>
<evidence type="ECO:0000256" key="2">
    <source>
        <dbReference type="ARBA" id="ARBA00022840"/>
    </source>
</evidence>
<sequence length="310" mass="35731">MFQGKDMCLIMNMKLGQIYNRWMGTLTQSTKTSKCVVFSTLNDQMLISRKIHWDKYVKRMLDLPKSKSLLDILGICIDDTHLYLVHEYVVCETLETRIEARRDGGSYYVTSLWQSEVKSHLMNLLEGMEIIHSYGLLHPGLTAGKILVTNRGICKLYDFCLPQDATSKLMILKSQGKHFVRQLPPESLLRNEYLQESDVWSFATVVWNLVSKESVEAIEDNEMISMEESIASLSEKWPAEFCHLRNPNLFRCWMFNSSLRPSMNSLRKSFMEILSFKTTSSLSETLSDSQSDLYLPMKGPSNSKVIETDF</sequence>